<comment type="cofactor">
    <cofactor evidence="1">
        <name>(6R)-5,10-methylene-5,6,7,8-tetrahydrofolate</name>
        <dbReference type="ChEBI" id="CHEBI:15636"/>
    </cofactor>
</comment>
<dbReference type="PANTHER" id="PTHR10211:SF0">
    <property type="entry name" value="DEOXYRIBODIPYRIMIDINE PHOTO-LYASE"/>
    <property type="match status" value="1"/>
</dbReference>
<evidence type="ECO:0000256" key="1">
    <source>
        <dbReference type="ARBA" id="ARBA00001932"/>
    </source>
</evidence>
<reference evidence="3" key="1">
    <citation type="journal article" date="2022" name="Environ. Microbiol.">
        <title>Geoalkalibacter halelectricus SAP #1 sp. nov. possessing extracellular electron transfer and mineral#reducing capabilities from a haloalkaline environment.</title>
        <authorList>
            <person name="Yadav S."/>
            <person name="Singh R."/>
            <person name="Sundharam S.S."/>
            <person name="Chaudhary S."/>
            <person name="Krishnamurthi S."/>
            <person name="Patil S.A."/>
        </authorList>
    </citation>
    <scope>NUCLEOTIDE SEQUENCE</scope>
    <source>
        <strain evidence="3">SAP-1</strain>
    </source>
</reference>
<dbReference type="InterPro" id="IPR036134">
    <property type="entry name" value="Crypto/Photolyase_FAD-like_sf"/>
</dbReference>
<dbReference type="InterPro" id="IPR052219">
    <property type="entry name" value="Photolyase_Class-2"/>
</dbReference>
<dbReference type="InterPro" id="IPR006050">
    <property type="entry name" value="DNA_photolyase_N"/>
</dbReference>
<dbReference type="PROSITE" id="PS51645">
    <property type="entry name" value="PHR_CRY_ALPHA_BETA"/>
    <property type="match status" value="1"/>
</dbReference>
<organism evidence="3 4">
    <name type="scientific">Geoalkalibacter halelectricus</name>
    <dbReference type="NCBI Taxonomy" id="2847045"/>
    <lineage>
        <taxon>Bacteria</taxon>
        <taxon>Pseudomonadati</taxon>
        <taxon>Thermodesulfobacteriota</taxon>
        <taxon>Desulfuromonadia</taxon>
        <taxon>Desulfuromonadales</taxon>
        <taxon>Geoalkalibacteraceae</taxon>
        <taxon>Geoalkalibacter</taxon>
    </lineage>
</organism>
<evidence type="ECO:0000313" key="3">
    <source>
        <dbReference type="EMBL" id="UWZ80891.1"/>
    </source>
</evidence>
<accession>A0ABY5ZQC1</accession>
<feature type="domain" description="Photolyase/cryptochrome alpha/beta" evidence="2">
    <location>
        <begin position="20"/>
        <end position="152"/>
    </location>
</feature>
<dbReference type="PANTHER" id="PTHR10211">
    <property type="entry name" value="DEOXYRIBODIPYRIMIDINE PHOTOLYASE"/>
    <property type="match status" value="1"/>
</dbReference>
<sequence length="488" mass="56164">MTPSSRLRRINQAPVNPRGEFILYWMIAARRTGWNFALQHAVAQARELNKPLIVLEALRCDYPWASVRLHRFILDGMADNARSLRGKPVLYYPYVEEHRGEGQGLLETLSKRACLVVTDDFPAFFLPRMIQAAGRRLTVRLEAVDGNGLLPLAAVPQDYPSAYAFRRFLQKNLPGHLTDLPQADPLSDAQLPLLSTLPQEILERWPTAWAPLEEEDFSLPALPIDQQVATVDMPGGAVAAGARLELFLDERLCDYADQRNQPERQVTSELSAYLHFGQISVHEIFARLAARENWNPGRLGPERKGQRAGWWGMSANAEAWLDQLVTWRELGFNFCARRPDYDRYESLPAWAQATLDQHARDPRPYLYELHDFERAGTHDPLWNAAQRQLLREGSIHNYLRMLWGKKILEWSRDPRAALEIMIELNNKYALDGRDPNSYSGIFWCLGRYDRPWPERPIYGKIRSMSSENTARKFSVDSYLRHYARDPDA</sequence>
<protein>
    <submittedName>
        <fullName evidence="3">Deoxyribodipyrimidine photolyase</fullName>
    </submittedName>
</protein>
<dbReference type="Proteomes" id="UP001060414">
    <property type="component" value="Chromosome"/>
</dbReference>
<keyword evidence="4" id="KW-1185">Reference proteome</keyword>
<dbReference type="InterPro" id="IPR036155">
    <property type="entry name" value="Crypto/Photolyase_N_sf"/>
</dbReference>
<proteinExistence type="predicted"/>
<dbReference type="RefSeq" id="WP_260749258.1">
    <property type="nucleotide sequence ID" value="NZ_CP092109.1"/>
</dbReference>
<dbReference type="InterPro" id="IPR014729">
    <property type="entry name" value="Rossmann-like_a/b/a_fold"/>
</dbReference>
<name>A0ABY5ZQC1_9BACT</name>
<dbReference type="SUPFAM" id="SSF52425">
    <property type="entry name" value="Cryptochrome/photolyase, N-terminal domain"/>
    <property type="match status" value="1"/>
</dbReference>
<evidence type="ECO:0000313" key="4">
    <source>
        <dbReference type="Proteomes" id="UP001060414"/>
    </source>
</evidence>
<dbReference type="Gene3D" id="1.10.579.10">
    <property type="entry name" value="DNA Cyclobutane Dipyrimidine Photolyase, subunit A, domain 3"/>
    <property type="match status" value="1"/>
</dbReference>
<dbReference type="SUPFAM" id="SSF48173">
    <property type="entry name" value="Cryptochrome/photolyase FAD-binding domain"/>
    <property type="match status" value="1"/>
</dbReference>
<dbReference type="Gene3D" id="3.40.50.620">
    <property type="entry name" value="HUPs"/>
    <property type="match status" value="1"/>
</dbReference>
<evidence type="ECO:0000259" key="2">
    <source>
        <dbReference type="PROSITE" id="PS51645"/>
    </source>
</evidence>
<dbReference type="EMBL" id="CP092109">
    <property type="protein sequence ID" value="UWZ80891.1"/>
    <property type="molecule type" value="Genomic_DNA"/>
</dbReference>
<dbReference type="Gene3D" id="1.25.40.80">
    <property type="match status" value="1"/>
</dbReference>
<gene>
    <name evidence="3" type="ORF">L9S41_05670</name>
</gene>